<sequence>MKVFIVLIPLLLMLTDFNHPALHEARVNYNKAAHDKDVCKQMIDKLENASKNSALNLAYLGGFQTIWANHVFNPIDKLKTFKQGKKNIEQAINKEPGNVEIRFIRLSIQKHAPIFLGYRTNIQEDRDFIIKHRNDAASEVLQKNIEALLK</sequence>
<dbReference type="AlphaFoldDB" id="A0AAE3ISZ3"/>
<gene>
    <name evidence="1" type="ORF">OD355_12050</name>
</gene>
<dbReference type="RefSeq" id="WP_263038739.1">
    <property type="nucleotide sequence ID" value="NZ_JAOTPL010000021.1"/>
</dbReference>
<comment type="caution">
    <text evidence="1">The sequence shown here is derived from an EMBL/GenBank/DDBJ whole genome shotgun (WGS) entry which is preliminary data.</text>
</comment>
<evidence type="ECO:0000313" key="2">
    <source>
        <dbReference type="Proteomes" id="UP001209317"/>
    </source>
</evidence>
<keyword evidence="2" id="KW-1185">Reference proteome</keyword>
<dbReference type="Proteomes" id="UP001209317">
    <property type="component" value="Unassembled WGS sequence"/>
</dbReference>
<reference evidence="1" key="1">
    <citation type="submission" date="2022-10" db="EMBL/GenBank/DDBJ databases">
        <authorList>
            <person name="Kim H.S."/>
            <person name="Kim J.-S."/>
            <person name="Suh M.K."/>
            <person name="Eom M.K."/>
            <person name="Lee J.-S."/>
        </authorList>
    </citation>
    <scope>NUCLEOTIDE SEQUENCE</scope>
    <source>
        <strain evidence="1">LIP-5</strain>
    </source>
</reference>
<dbReference type="EMBL" id="JAOTPL010000021">
    <property type="protein sequence ID" value="MCU7695252.1"/>
    <property type="molecule type" value="Genomic_DNA"/>
</dbReference>
<accession>A0AAE3ISZ3</accession>
<proteinExistence type="predicted"/>
<name>A0AAE3ISZ3_9BACT</name>
<organism evidence="1 2">
    <name type="scientific">Haoranjiania flava</name>
    <dbReference type="NCBI Taxonomy" id="1856322"/>
    <lineage>
        <taxon>Bacteria</taxon>
        <taxon>Pseudomonadati</taxon>
        <taxon>Bacteroidota</taxon>
        <taxon>Chitinophagia</taxon>
        <taxon>Chitinophagales</taxon>
        <taxon>Chitinophagaceae</taxon>
        <taxon>Haoranjiania</taxon>
    </lineage>
</organism>
<evidence type="ECO:0000313" key="1">
    <source>
        <dbReference type="EMBL" id="MCU7695252.1"/>
    </source>
</evidence>
<protein>
    <submittedName>
        <fullName evidence="1">Uncharacterized protein</fullName>
    </submittedName>
</protein>